<sequence>MNRPYARPLPFIGAEDGTITIFPTFMTVLTLMLAGASIDFMRHEASRVRLQATQDRAVPAADLDHGQQPADVVADCVAKAGLADDLTVFTMAFETGDAAADRMRLCASSDSHFFRGEGGEYRRPRPDCPPDQQPEAHPRTRAAVLLNACGARARFIKSPYLSADFRSILPNCCINPFPVGGGSVAFRRA</sequence>
<keyword evidence="2" id="KW-1133">Transmembrane helix</keyword>
<gene>
    <name evidence="4" type="ORF">ABFB10_04285</name>
</gene>
<evidence type="ECO:0000259" key="3">
    <source>
        <dbReference type="Pfam" id="PF13400"/>
    </source>
</evidence>
<comment type="caution">
    <text evidence="4">The sequence shown here is derived from an EMBL/GenBank/DDBJ whole genome shotgun (WGS) entry which is preliminary data.</text>
</comment>
<organism evidence="4 5">
    <name type="scientific">Ponticoccus litoralis</name>
    <dbReference type="NCBI Taxonomy" id="422297"/>
    <lineage>
        <taxon>Bacteria</taxon>
        <taxon>Pseudomonadati</taxon>
        <taxon>Pseudomonadota</taxon>
        <taxon>Alphaproteobacteria</taxon>
        <taxon>Rhodobacterales</taxon>
        <taxon>Roseobacteraceae</taxon>
        <taxon>Ponticoccus</taxon>
    </lineage>
</organism>
<reference evidence="4 5" key="1">
    <citation type="submission" date="2024-05" db="EMBL/GenBank/DDBJ databases">
        <title>Genome sequence of Ponticoccus litoralis KCCM 90028.</title>
        <authorList>
            <person name="Kim J.M."/>
            <person name="Lee J.K."/>
            <person name="Choi B.J."/>
            <person name="Bayburt H."/>
            <person name="Baek J.H."/>
            <person name="Jeon C.O."/>
        </authorList>
    </citation>
    <scope>NUCLEOTIDE SEQUENCE [LARGE SCALE GENOMIC DNA]</scope>
    <source>
        <strain evidence="4 5">KCCM 90028</strain>
    </source>
</reference>
<proteinExistence type="predicted"/>
<evidence type="ECO:0000313" key="4">
    <source>
        <dbReference type="EMBL" id="MEN9060365.1"/>
    </source>
</evidence>
<evidence type="ECO:0000313" key="5">
    <source>
        <dbReference type="Proteomes" id="UP001428774"/>
    </source>
</evidence>
<dbReference type="AlphaFoldDB" id="A0AAW9SFW3"/>
<feature type="transmembrane region" description="Helical" evidence="2">
    <location>
        <begin position="20"/>
        <end position="41"/>
    </location>
</feature>
<keyword evidence="5" id="KW-1185">Reference proteome</keyword>
<dbReference type="InterPro" id="IPR028087">
    <property type="entry name" value="Tad_N"/>
</dbReference>
<feature type="region of interest" description="Disordered" evidence="1">
    <location>
        <begin position="117"/>
        <end position="137"/>
    </location>
</feature>
<keyword evidence="2" id="KW-0812">Transmembrane</keyword>
<keyword evidence="2" id="KW-0472">Membrane</keyword>
<feature type="domain" description="Putative Flp pilus-assembly TadG-like N-terminal" evidence="3">
    <location>
        <begin position="17"/>
        <end position="60"/>
    </location>
</feature>
<dbReference type="Pfam" id="PF13400">
    <property type="entry name" value="Tad"/>
    <property type="match status" value="1"/>
</dbReference>
<protein>
    <submittedName>
        <fullName evidence="4">Tad domain-containing protein</fullName>
    </submittedName>
</protein>
<evidence type="ECO:0000256" key="2">
    <source>
        <dbReference type="SAM" id="Phobius"/>
    </source>
</evidence>
<evidence type="ECO:0000256" key="1">
    <source>
        <dbReference type="SAM" id="MobiDB-lite"/>
    </source>
</evidence>
<name>A0AAW9SFW3_9RHOB</name>
<dbReference type="Proteomes" id="UP001428774">
    <property type="component" value="Unassembled WGS sequence"/>
</dbReference>
<accession>A0AAW9SFW3</accession>
<dbReference type="RefSeq" id="WP_347165553.1">
    <property type="nucleotide sequence ID" value="NZ_JBDNCH010000002.1"/>
</dbReference>
<dbReference type="EMBL" id="JBDNCH010000002">
    <property type="protein sequence ID" value="MEN9060365.1"/>
    <property type="molecule type" value="Genomic_DNA"/>
</dbReference>